<reference evidence="3" key="1">
    <citation type="submission" date="2023-07" db="EMBL/GenBank/DDBJ databases">
        <title>30 novel species of actinomycetes from the DSMZ collection.</title>
        <authorList>
            <person name="Nouioui I."/>
        </authorList>
    </citation>
    <scope>NUCLEOTIDE SEQUENCE [LARGE SCALE GENOMIC DNA]</scope>
    <source>
        <strain evidence="3">DSM 44743</strain>
    </source>
</reference>
<dbReference type="InterPro" id="IPR002559">
    <property type="entry name" value="Transposase_11"/>
</dbReference>
<dbReference type="Pfam" id="PF01609">
    <property type="entry name" value="DDE_Tnp_1"/>
    <property type="match status" value="1"/>
</dbReference>
<feature type="domain" description="Transposase IS4-like" evidence="1">
    <location>
        <begin position="111"/>
        <end position="280"/>
    </location>
</feature>
<evidence type="ECO:0000313" key="2">
    <source>
        <dbReference type="EMBL" id="MDT0331132.1"/>
    </source>
</evidence>
<dbReference type="Proteomes" id="UP001183390">
    <property type="component" value="Unassembled WGS sequence"/>
</dbReference>
<name>A0ABU2MES8_9ACTN</name>
<dbReference type="EMBL" id="JAVREP010000019">
    <property type="protein sequence ID" value="MDT0331132.1"/>
    <property type="molecule type" value="Genomic_DNA"/>
</dbReference>
<evidence type="ECO:0000313" key="3">
    <source>
        <dbReference type="Proteomes" id="UP001183390"/>
    </source>
</evidence>
<organism evidence="2 3">
    <name type="scientific">Nocardiopsis lambiniae</name>
    <dbReference type="NCBI Taxonomy" id="3075539"/>
    <lineage>
        <taxon>Bacteria</taxon>
        <taxon>Bacillati</taxon>
        <taxon>Actinomycetota</taxon>
        <taxon>Actinomycetes</taxon>
        <taxon>Streptosporangiales</taxon>
        <taxon>Nocardiopsidaceae</taxon>
        <taxon>Nocardiopsis</taxon>
    </lineage>
</organism>
<dbReference type="RefSeq" id="WP_311513693.1">
    <property type="nucleotide sequence ID" value="NZ_JAVREP010000019.1"/>
</dbReference>
<sequence>MLPLNWLFVHLYVLIDDAIKDRTMPIPARPGPPPACTDAEILTIALARHLHGSTSEHAWLRQVRADWSHYFPRLPHQSEVNRRTRWLWGAFELLRTHLAAQVGQDPWQQIDTTALPVKHPSRVRGPDSWAGPNDLVAGFGRDVAHGEWFYGFRLGLRCDLDSRIVRSWEITRAAVNDRGVAQDLLEQAAPPVGLLLDRGFAGRGFARAQAERGTRVVLAPTRAERRTAPASHWRPVAVLRNRIETTNGEITEIMGLARHGAHTFWGLLTRTAAVLCAHTLWLVVLKPTNKPT</sequence>
<comment type="caution">
    <text evidence="2">The sequence shown here is derived from an EMBL/GenBank/DDBJ whole genome shotgun (WGS) entry which is preliminary data.</text>
</comment>
<dbReference type="NCBIfam" id="NF033520">
    <property type="entry name" value="transpos_IS982"/>
    <property type="match status" value="1"/>
</dbReference>
<accession>A0ABU2MES8</accession>
<gene>
    <name evidence="2" type="ORF">RM479_22190</name>
</gene>
<protein>
    <submittedName>
        <fullName evidence="2">IS982 family transposase</fullName>
    </submittedName>
</protein>
<keyword evidence="3" id="KW-1185">Reference proteome</keyword>
<evidence type="ECO:0000259" key="1">
    <source>
        <dbReference type="Pfam" id="PF01609"/>
    </source>
</evidence>
<proteinExistence type="predicted"/>